<dbReference type="GeneID" id="129336605"/>
<feature type="transmembrane region" description="Helical" evidence="2">
    <location>
        <begin position="44"/>
        <end position="62"/>
    </location>
</feature>
<dbReference type="Proteomes" id="UP001190640">
    <property type="component" value="Chromosome 10"/>
</dbReference>
<dbReference type="AlphaFoldDB" id="A0AA97JUU6"/>
<reference evidence="5" key="1">
    <citation type="submission" date="2025-08" db="UniProtKB">
        <authorList>
            <consortium name="RefSeq"/>
        </authorList>
    </citation>
    <scope>IDENTIFICATION</scope>
    <source>
        <tissue evidence="5">Blood</tissue>
    </source>
</reference>
<feature type="region of interest" description="Disordered" evidence="1">
    <location>
        <begin position="84"/>
        <end position="216"/>
    </location>
</feature>
<proteinExistence type="predicted"/>
<dbReference type="InterPro" id="IPR026093">
    <property type="entry name" value="MGARP"/>
</dbReference>
<dbReference type="GO" id="GO:1904115">
    <property type="term" value="C:axon cytoplasm"/>
    <property type="evidence" value="ECO:0007669"/>
    <property type="project" value="GOC"/>
</dbReference>
<evidence type="ECO:0000313" key="4">
    <source>
        <dbReference type="Proteomes" id="UP001190640"/>
    </source>
</evidence>
<dbReference type="RefSeq" id="XP_054845788.1">
    <property type="nucleotide sequence ID" value="XM_054989813.1"/>
</dbReference>
<dbReference type="GO" id="GO:0008089">
    <property type="term" value="P:anterograde axonal transport"/>
    <property type="evidence" value="ECO:0007669"/>
    <property type="project" value="InterPro"/>
</dbReference>
<organism evidence="4 5">
    <name type="scientific">Eublepharis macularius</name>
    <name type="common">Leopard gecko</name>
    <name type="synonym">Cyrtodactylus macularius</name>
    <dbReference type="NCBI Taxonomy" id="481883"/>
    <lineage>
        <taxon>Eukaryota</taxon>
        <taxon>Metazoa</taxon>
        <taxon>Chordata</taxon>
        <taxon>Craniata</taxon>
        <taxon>Vertebrata</taxon>
        <taxon>Euteleostomi</taxon>
        <taxon>Lepidosauria</taxon>
        <taxon>Squamata</taxon>
        <taxon>Bifurcata</taxon>
        <taxon>Gekkota</taxon>
        <taxon>Eublepharidae</taxon>
        <taxon>Eublepharinae</taxon>
        <taxon>Eublepharis</taxon>
    </lineage>
</organism>
<dbReference type="GO" id="GO:0005741">
    <property type="term" value="C:mitochondrial outer membrane"/>
    <property type="evidence" value="ECO:0007669"/>
    <property type="project" value="TreeGrafter"/>
</dbReference>
<accession>A0AA97JUU6</accession>
<feature type="compositionally biased region" description="Basic and acidic residues" evidence="1">
    <location>
        <begin position="102"/>
        <end position="118"/>
    </location>
</feature>
<feature type="compositionally biased region" description="Polar residues" evidence="1">
    <location>
        <begin position="169"/>
        <end position="191"/>
    </location>
</feature>
<evidence type="ECO:0000256" key="2">
    <source>
        <dbReference type="SAM" id="Phobius"/>
    </source>
</evidence>
<keyword evidence="2" id="KW-0812">Transmembrane</keyword>
<keyword evidence="2" id="KW-1133">Transmembrane helix</keyword>
<feature type="domain" description="Protein MGARP N-terminal" evidence="3">
    <location>
        <begin position="18"/>
        <end position="172"/>
    </location>
</feature>
<keyword evidence="2" id="KW-0472">Membrane</keyword>
<dbReference type="KEGG" id="emc:129336605"/>
<protein>
    <submittedName>
        <fullName evidence="5">Protein MGARP isoform X1</fullName>
    </submittedName>
</protein>
<dbReference type="Pfam" id="PF14962">
    <property type="entry name" value="AIF-MLS"/>
    <property type="match status" value="1"/>
</dbReference>
<name>A0AA97JUU6_EUBMA</name>
<evidence type="ECO:0000259" key="3">
    <source>
        <dbReference type="Pfam" id="PF14962"/>
    </source>
</evidence>
<feature type="compositionally biased region" description="Basic and acidic residues" evidence="1">
    <location>
        <begin position="131"/>
        <end position="148"/>
    </location>
</feature>
<dbReference type="CTD" id="84709"/>
<dbReference type="InterPro" id="IPR032773">
    <property type="entry name" value="MGARP_N"/>
</dbReference>
<evidence type="ECO:0000313" key="5">
    <source>
        <dbReference type="RefSeq" id="XP_054845788.1"/>
    </source>
</evidence>
<sequence length="233" mass="24852">MPLCRVAWQTFAARLARAAPLLRGQVPFRQMSSGSVPGSSGENVIYYLCVVGATTAGGFYVYKTINSDKTRYNERIEDIQKRSTAEWKPKPWPPESLESDETETKEVTDANEEAKDAATEETEAVIAGDAQDLREELAESAESEKGEESPVEDANSGVPGGEQGAAANSAATQGQGTPDNVLNNEVLSSQEEIPEGTPALQTQERPDTSPMGKEATAAQTLQALEVSESNGNA</sequence>
<gene>
    <name evidence="5" type="primary">MGARP</name>
</gene>
<dbReference type="PANTHER" id="PTHR22910">
    <property type="entry name" value="PROTEIN MGARP"/>
    <property type="match status" value="1"/>
</dbReference>
<dbReference type="PANTHER" id="PTHR22910:SF6">
    <property type="entry name" value="PROTEIN MGARP"/>
    <property type="match status" value="1"/>
</dbReference>
<evidence type="ECO:0000256" key="1">
    <source>
        <dbReference type="SAM" id="MobiDB-lite"/>
    </source>
</evidence>
<keyword evidence="4" id="KW-1185">Reference proteome</keyword>